<evidence type="ECO:0000259" key="1">
    <source>
        <dbReference type="PROSITE" id="PS50995"/>
    </source>
</evidence>
<sequence>MTDQVTTDPLAIGLFSEIATVDQLMRARLGKALPRGMALSHFSVLNYLAGIHAERTPAQLARVFHVTRAAMTNTLTRLDRAGYVHIRPDWDDARQKFVAISPAGMRARDQAVSAMTPVLEGAMRELGADNIRAALPVLRRLRTLLSTDE</sequence>
<dbReference type="SMART" id="SM00347">
    <property type="entry name" value="HTH_MARR"/>
    <property type="match status" value="1"/>
</dbReference>
<comment type="caution">
    <text evidence="2">The sequence shown here is derived from an EMBL/GenBank/DDBJ whole genome shotgun (WGS) entry which is preliminary data.</text>
</comment>
<protein>
    <submittedName>
        <fullName evidence="2">MarR family transcriptional regulator</fullName>
    </submittedName>
</protein>
<dbReference type="Gene3D" id="1.10.10.10">
    <property type="entry name" value="Winged helix-like DNA-binding domain superfamily/Winged helix DNA-binding domain"/>
    <property type="match status" value="1"/>
</dbReference>
<dbReference type="PANTHER" id="PTHR33164:SF43">
    <property type="entry name" value="HTH-TYPE TRANSCRIPTIONAL REPRESSOR YETL"/>
    <property type="match status" value="1"/>
</dbReference>
<dbReference type="Proteomes" id="UP000474957">
    <property type="component" value="Unassembled WGS sequence"/>
</dbReference>
<dbReference type="InterPro" id="IPR039422">
    <property type="entry name" value="MarR/SlyA-like"/>
</dbReference>
<evidence type="ECO:0000313" key="3">
    <source>
        <dbReference type="Proteomes" id="UP000474957"/>
    </source>
</evidence>
<dbReference type="AlphaFoldDB" id="A0A6L5YZE4"/>
<dbReference type="RefSeq" id="WP_154445908.1">
    <property type="nucleotide sequence ID" value="NZ_WIND01000004.1"/>
</dbReference>
<dbReference type="InterPro" id="IPR036390">
    <property type="entry name" value="WH_DNA-bd_sf"/>
</dbReference>
<dbReference type="GO" id="GO:0006950">
    <property type="term" value="P:response to stress"/>
    <property type="evidence" value="ECO:0007669"/>
    <property type="project" value="TreeGrafter"/>
</dbReference>
<dbReference type="Pfam" id="PF12802">
    <property type="entry name" value="MarR_2"/>
    <property type="match status" value="1"/>
</dbReference>
<accession>A0A6L5YZE4</accession>
<dbReference type="GO" id="GO:0003700">
    <property type="term" value="F:DNA-binding transcription factor activity"/>
    <property type="evidence" value="ECO:0007669"/>
    <property type="project" value="InterPro"/>
</dbReference>
<keyword evidence="3" id="KW-1185">Reference proteome</keyword>
<dbReference type="InterPro" id="IPR000835">
    <property type="entry name" value="HTH_MarR-typ"/>
</dbReference>
<proteinExistence type="predicted"/>
<feature type="domain" description="HTH marR-type" evidence="1">
    <location>
        <begin position="11"/>
        <end position="143"/>
    </location>
</feature>
<dbReference type="PANTHER" id="PTHR33164">
    <property type="entry name" value="TRANSCRIPTIONAL REGULATOR, MARR FAMILY"/>
    <property type="match status" value="1"/>
</dbReference>
<dbReference type="EMBL" id="WIND01000004">
    <property type="protein sequence ID" value="MSU89419.1"/>
    <property type="molecule type" value="Genomic_DNA"/>
</dbReference>
<dbReference type="InterPro" id="IPR036388">
    <property type="entry name" value="WH-like_DNA-bd_sf"/>
</dbReference>
<name>A0A6L5YZE4_9RHOB</name>
<organism evidence="2 3">
    <name type="scientific">Halovulum marinum</name>
    <dbReference type="NCBI Taxonomy" id="2662447"/>
    <lineage>
        <taxon>Bacteria</taxon>
        <taxon>Pseudomonadati</taxon>
        <taxon>Pseudomonadota</taxon>
        <taxon>Alphaproteobacteria</taxon>
        <taxon>Rhodobacterales</taxon>
        <taxon>Paracoccaceae</taxon>
        <taxon>Halovulum</taxon>
    </lineage>
</organism>
<reference evidence="2 3" key="1">
    <citation type="submission" date="2019-10" db="EMBL/GenBank/DDBJ databases">
        <title>Cognatihalovulum marinum gen. nov. sp. nov., a new member of the family Rhodobacteraceae isolated from deep seawater of the Northwest Indian Ocean.</title>
        <authorList>
            <person name="Ruan C."/>
            <person name="Wang J."/>
            <person name="Zheng X."/>
            <person name="Song L."/>
            <person name="Zhu Y."/>
            <person name="Huang Y."/>
            <person name="Lu Z."/>
            <person name="Du W."/>
            <person name="Huang L."/>
            <person name="Dai X."/>
        </authorList>
    </citation>
    <scope>NUCLEOTIDE SEQUENCE [LARGE SCALE GENOMIC DNA]</scope>
    <source>
        <strain evidence="2 3">2CG4</strain>
    </source>
</reference>
<evidence type="ECO:0000313" key="2">
    <source>
        <dbReference type="EMBL" id="MSU89419.1"/>
    </source>
</evidence>
<dbReference type="PROSITE" id="PS50995">
    <property type="entry name" value="HTH_MARR_2"/>
    <property type="match status" value="1"/>
</dbReference>
<dbReference type="SUPFAM" id="SSF46785">
    <property type="entry name" value="Winged helix' DNA-binding domain"/>
    <property type="match status" value="1"/>
</dbReference>
<gene>
    <name evidence="2" type="ORF">GE300_07295</name>
</gene>